<organism evidence="2 3">
    <name type="scientific">Kitasatospora saccharophila</name>
    <dbReference type="NCBI Taxonomy" id="407973"/>
    <lineage>
        <taxon>Bacteria</taxon>
        <taxon>Bacillati</taxon>
        <taxon>Actinomycetota</taxon>
        <taxon>Actinomycetes</taxon>
        <taxon>Kitasatosporales</taxon>
        <taxon>Streptomycetaceae</taxon>
        <taxon>Kitasatospora</taxon>
    </lineage>
</organism>
<protein>
    <submittedName>
        <fullName evidence="2">Uncharacterized protein</fullName>
    </submittedName>
</protein>
<keyword evidence="3" id="KW-1185">Reference proteome</keyword>
<comment type="caution">
    <text evidence="2">The sequence shown here is derived from an EMBL/GenBank/DDBJ whole genome shotgun (WGS) entry which is preliminary data.</text>
</comment>
<feature type="compositionally biased region" description="Low complexity" evidence="1">
    <location>
        <begin position="125"/>
        <end position="145"/>
    </location>
</feature>
<dbReference type="EMBL" id="BAAANS010000016">
    <property type="protein sequence ID" value="GAA2097767.1"/>
    <property type="molecule type" value="Genomic_DNA"/>
</dbReference>
<accession>A0ABN2WSI4</accession>
<gene>
    <name evidence="2" type="ORF">GCM10009759_28160</name>
</gene>
<dbReference type="Proteomes" id="UP001500897">
    <property type="component" value="Unassembled WGS sequence"/>
</dbReference>
<name>A0ABN2WSI4_9ACTN</name>
<sequence>MGVDGLTVSGAREARVDPRLSDRVVEALLLVGLPVAHGGHGPGVHLLPTGADAAAGGSDPERWPITLRWLCSARLEDAAAAGGDGPWPRTRQVVVDSLETALAELLPSLGLRATRATSNGPTLVGPGADPGAGEADAPDAPGASGSVVAPTGAATLPADAVAAVRRSAALAGLPLALGPRAAGVALAVCAPLQAEAAAAAADAETGAAADPVVDVAWRSSPQLPGSPPVATAVREAMHHAVGTALTACGLRTSWHRPPDGPPHLHAADTRA</sequence>
<feature type="region of interest" description="Disordered" evidence="1">
    <location>
        <begin position="116"/>
        <end position="148"/>
    </location>
</feature>
<feature type="region of interest" description="Disordered" evidence="1">
    <location>
        <begin position="252"/>
        <end position="271"/>
    </location>
</feature>
<evidence type="ECO:0000313" key="3">
    <source>
        <dbReference type="Proteomes" id="UP001500897"/>
    </source>
</evidence>
<reference evidence="2 3" key="1">
    <citation type="journal article" date="2019" name="Int. J. Syst. Evol. Microbiol.">
        <title>The Global Catalogue of Microorganisms (GCM) 10K type strain sequencing project: providing services to taxonomists for standard genome sequencing and annotation.</title>
        <authorList>
            <consortium name="The Broad Institute Genomics Platform"/>
            <consortium name="The Broad Institute Genome Sequencing Center for Infectious Disease"/>
            <person name="Wu L."/>
            <person name="Ma J."/>
        </authorList>
    </citation>
    <scope>NUCLEOTIDE SEQUENCE [LARGE SCALE GENOMIC DNA]</scope>
    <source>
        <strain evidence="2 3">JCM 14559</strain>
    </source>
</reference>
<evidence type="ECO:0000313" key="2">
    <source>
        <dbReference type="EMBL" id="GAA2097767.1"/>
    </source>
</evidence>
<evidence type="ECO:0000256" key="1">
    <source>
        <dbReference type="SAM" id="MobiDB-lite"/>
    </source>
</evidence>
<proteinExistence type="predicted"/>
<dbReference type="RefSeq" id="WP_344552366.1">
    <property type="nucleotide sequence ID" value="NZ_BAAANS010000016.1"/>
</dbReference>